<dbReference type="Gene3D" id="3.80.10.10">
    <property type="entry name" value="Ribonuclease Inhibitor"/>
    <property type="match status" value="1"/>
</dbReference>
<dbReference type="Proteomes" id="UP001201163">
    <property type="component" value="Unassembled WGS sequence"/>
</dbReference>
<proteinExistence type="predicted"/>
<evidence type="ECO:0000313" key="1">
    <source>
        <dbReference type="EMBL" id="KAH8982795.1"/>
    </source>
</evidence>
<comment type="caution">
    <text evidence="1">The sequence shown here is derived from an EMBL/GenBank/DDBJ whole genome shotgun (WGS) entry which is preliminary data.</text>
</comment>
<organism evidence="1 2">
    <name type="scientific">Lactarius akahatsu</name>
    <dbReference type="NCBI Taxonomy" id="416441"/>
    <lineage>
        <taxon>Eukaryota</taxon>
        <taxon>Fungi</taxon>
        <taxon>Dikarya</taxon>
        <taxon>Basidiomycota</taxon>
        <taxon>Agaricomycotina</taxon>
        <taxon>Agaricomycetes</taxon>
        <taxon>Russulales</taxon>
        <taxon>Russulaceae</taxon>
        <taxon>Lactarius</taxon>
    </lineage>
</organism>
<protein>
    <submittedName>
        <fullName evidence="1">Uncharacterized protein</fullName>
    </submittedName>
</protein>
<dbReference type="EMBL" id="JAKELL010000096">
    <property type="protein sequence ID" value="KAH8982795.1"/>
    <property type="molecule type" value="Genomic_DNA"/>
</dbReference>
<accession>A0AAD4L716</accession>
<sequence length="735" mass="83111">MLFTRSAATGAPLTNRVTIDNDKLPEDVLEAYRQLYKLQPNYEKLWNSRDGWFKLVHVFDASSTGLVELSLTINTVYGSPPEASLLRNLQSMSCLRRLESYLNYRPDTMYFDIDPPPLYLQALVVGLAAPSLQHLDATLYGSSREFPIPHLCKFICDTECQFTAVRLDFSRKKLKIIILEPVSLEQMGQGLSEPLSTVEELIIEWSVDPWYTEGRVRTDQWRGFCYHVPQVKMVRVQDRVALDVAHSFQQEAGLDLLPTLEQVEPMFTRSAARTLLTNRVTINNHDKLPEDVLLEIFDAYRQLHEHQPDYEKVWNSRDGWFKLAHVHLLFTPRRSWTDPVLRCFPPLLILVDYRTVSWTKKEGLGAIIARHRNRVRGIALQRLSYSEQDAKLLRALNHPFPELESLEILPPYIYSELNLPATFLSGSAPSLRRLTLCGVLPSCLSSLLSSATGLVELALTLMTLAPGAPLFTSLQHMSCLRRLELNLDCGFSCSDPDSPPPPSTGDVISPSELTHLIFEGCRSYFQALVVGLAAPSLQHLNAELCDGQSSSNSHISHLCKFICDTGRQFTVIHLSLSHSELRFYAGTGPQSVDDQPFKIILSEPDSLEQVGRELSGPLSTVEELIIAWDVHRWHTETHIQTDQWRGFCYHVPQVKVVQVPVNVAIDVARSFQKDDGEPVLGLLPSLERIEVHLRGGLEYVSICRAFEPLISARKQAGQTISLSWTYWKTDSERSS</sequence>
<dbReference type="AlphaFoldDB" id="A0AAD4L716"/>
<name>A0AAD4L716_9AGAM</name>
<gene>
    <name evidence="1" type="ORF">EDB92DRAFT_2040348</name>
</gene>
<reference evidence="1" key="1">
    <citation type="submission" date="2022-01" db="EMBL/GenBank/DDBJ databases">
        <title>Comparative genomics reveals a dynamic genome evolution in the ectomycorrhizal milk-cap (Lactarius) mushrooms.</title>
        <authorList>
            <consortium name="DOE Joint Genome Institute"/>
            <person name="Lebreton A."/>
            <person name="Tang N."/>
            <person name="Kuo A."/>
            <person name="LaButti K."/>
            <person name="Drula E."/>
            <person name="Barry K."/>
            <person name="Clum A."/>
            <person name="Lipzen A."/>
            <person name="Mousain D."/>
            <person name="Ng V."/>
            <person name="Wang R."/>
            <person name="Wang X."/>
            <person name="Dai Y."/>
            <person name="Henrissat B."/>
            <person name="Grigoriev I.V."/>
            <person name="Guerin-Laguette A."/>
            <person name="Yu F."/>
            <person name="Martin F.M."/>
        </authorList>
    </citation>
    <scope>NUCLEOTIDE SEQUENCE</scope>
    <source>
        <strain evidence="1">QP</strain>
    </source>
</reference>
<dbReference type="InterPro" id="IPR032675">
    <property type="entry name" value="LRR_dom_sf"/>
</dbReference>
<dbReference type="SUPFAM" id="SSF52047">
    <property type="entry name" value="RNI-like"/>
    <property type="match status" value="1"/>
</dbReference>
<keyword evidence="2" id="KW-1185">Reference proteome</keyword>
<evidence type="ECO:0000313" key="2">
    <source>
        <dbReference type="Proteomes" id="UP001201163"/>
    </source>
</evidence>